<feature type="repeat" description="ANK" evidence="3">
    <location>
        <begin position="42"/>
        <end position="74"/>
    </location>
</feature>
<sequence length="338" mass="36799">MSFKRETPWDIQLHRAAIKGDRATIIKCCGSGRVHVDCRDSDGTTPLMFAVARCHYDCVQELLEQGAEPNLRRSETGASSLFLAAQNGDLETMRLLLQYSAIVDHPNLDGGTPLFVACQGGHELAVRELLAVGASPNYPMKDKATPLFVAAQNGHYLIVKILLDRGAIIDAKRTDGATPLWIAAQMGWEDICYALIERGADVNALRQDGASPLFKAAHKGYLGVCKTLLRSRPYLGLLPIGETTLHGAIMFGHLDVVKLLIKFGADPNIRNQDGLTAYEFSLRYNNRRISEYLRSLHVEEAHEDAASASSSSSVATAVSTPPNTPIKSVTGSKRQTTV</sequence>
<name>A0A8J2Q1Y1_9HEXA</name>
<protein>
    <recommendedName>
        <fullName evidence="7">Ankyrin repeat domain-containing protein 29</fullName>
    </recommendedName>
</protein>
<accession>A0A8J2Q1Y1</accession>
<dbReference type="GO" id="GO:0085020">
    <property type="term" value="P:protein K6-linked ubiquitination"/>
    <property type="evidence" value="ECO:0007669"/>
    <property type="project" value="TreeGrafter"/>
</dbReference>
<gene>
    <name evidence="5" type="ORF">AFUS01_LOCUS46549</name>
</gene>
<evidence type="ECO:0000313" key="6">
    <source>
        <dbReference type="Proteomes" id="UP000708208"/>
    </source>
</evidence>
<feature type="repeat" description="ANK" evidence="3">
    <location>
        <begin position="142"/>
        <end position="174"/>
    </location>
</feature>
<evidence type="ECO:0000256" key="2">
    <source>
        <dbReference type="ARBA" id="ARBA00023043"/>
    </source>
</evidence>
<dbReference type="GO" id="GO:0070531">
    <property type="term" value="C:BRCA1-A complex"/>
    <property type="evidence" value="ECO:0007669"/>
    <property type="project" value="TreeGrafter"/>
</dbReference>
<dbReference type="EMBL" id="CAJVCH010571406">
    <property type="protein sequence ID" value="CAG7837432.1"/>
    <property type="molecule type" value="Genomic_DNA"/>
</dbReference>
<evidence type="ECO:0000256" key="4">
    <source>
        <dbReference type="SAM" id="MobiDB-lite"/>
    </source>
</evidence>
<evidence type="ECO:0000313" key="5">
    <source>
        <dbReference type="EMBL" id="CAG7837432.1"/>
    </source>
</evidence>
<evidence type="ECO:0000256" key="1">
    <source>
        <dbReference type="ARBA" id="ARBA00022737"/>
    </source>
</evidence>
<dbReference type="Proteomes" id="UP000708208">
    <property type="component" value="Unassembled WGS sequence"/>
</dbReference>
<feature type="repeat" description="ANK" evidence="3">
    <location>
        <begin position="76"/>
        <end position="108"/>
    </location>
</feature>
<comment type="caution">
    <text evidence="5">The sequence shown here is derived from an EMBL/GenBank/DDBJ whole genome shotgun (WGS) entry which is preliminary data.</text>
</comment>
<feature type="region of interest" description="Disordered" evidence="4">
    <location>
        <begin position="307"/>
        <end position="338"/>
    </location>
</feature>
<dbReference type="SMART" id="SM00248">
    <property type="entry name" value="ANK"/>
    <property type="match status" value="7"/>
</dbReference>
<dbReference type="InterPro" id="IPR002110">
    <property type="entry name" value="Ankyrin_rpt"/>
</dbReference>
<dbReference type="OrthoDB" id="21416at2759"/>
<feature type="repeat" description="ANK" evidence="3">
    <location>
        <begin position="109"/>
        <end position="141"/>
    </location>
</feature>
<feature type="repeat" description="ANK" evidence="3">
    <location>
        <begin position="175"/>
        <end position="207"/>
    </location>
</feature>
<dbReference type="Pfam" id="PF12796">
    <property type="entry name" value="Ank_2"/>
    <property type="match status" value="1"/>
</dbReference>
<proteinExistence type="predicted"/>
<feature type="compositionally biased region" description="Polar residues" evidence="4">
    <location>
        <begin position="325"/>
        <end position="338"/>
    </location>
</feature>
<evidence type="ECO:0000256" key="3">
    <source>
        <dbReference type="PROSITE-ProRule" id="PRU00023"/>
    </source>
</evidence>
<organism evidence="5 6">
    <name type="scientific">Allacma fusca</name>
    <dbReference type="NCBI Taxonomy" id="39272"/>
    <lineage>
        <taxon>Eukaryota</taxon>
        <taxon>Metazoa</taxon>
        <taxon>Ecdysozoa</taxon>
        <taxon>Arthropoda</taxon>
        <taxon>Hexapoda</taxon>
        <taxon>Collembola</taxon>
        <taxon>Symphypleona</taxon>
        <taxon>Sminthuridae</taxon>
        <taxon>Allacma</taxon>
    </lineage>
</organism>
<dbReference type="Pfam" id="PF00023">
    <property type="entry name" value="Ank"/>
    <property type="match status" value="3"/>
</dbReference>
<dbReference type="PROSITE" id="PS50297">
    <property type="entry name" value="ANK_REP_REGION"/>
    <property type="match status" value="6"/>
</dbReference>
<feature type="repeat" description="ANK" evidence="3">
    <location>
        <begin position="240"/>
        <end position="272"/>
    </location>
</feature>
<keyword evidence="6" id="KW-1185">Reference proteome</keyword>
<dbReference type="GO" id="GO:0031436">
    <property type="term" value="C:BRCA1-BARD1 complex"/>
    <property type="evidence" value="ECO:0007669"/>
    <property type="project" value="TreeGrafter"/>
</dbReference>
<keyword evidence="1" id="KW-0677">Repeat</keyword>
<evidence type="ECO:0008006" key="7">
    <source>
        <dbReference type="Google" id="ProtNLM"/>
    </source>
</evidence>
<keyword evidence="2 3" id="KW-0040">ANK repeat</keyword>
<dbReference type="GO" id="GO:0004842">
    <property type="term" value="F:ubiquitin-protein transferase activity"/>
    <property type="evidence" value="ECO:0007669"/>
    <property type="project" value="TreeGrafter"/>
</dbReference>
<dbReference type="AlphaFoldDB" id="A0A8J2Q1Y1"/>
<reference evidence="5" key="1">
    <citation type="submission" date="2021-06" db="EMBL/GenBank/DDBJ databases">
        <authorList>
            <person name="Hodson N. C."/>
            <person name="Mongue J. A."/>
            <person name="Jaron S. K."/>
        </authorList>
    </citation>
    <scope>NUCLEOTIDE SEQUENCE</scope>
</reference>
<dbReference type="PANTHER" id="PTHR24171">
    <property type="entry name" value="ANKYRIN REPEAT DOMAIN-CONTAINING PROTEIN 39-RELATED"/>
    <property type="match status" value="1"/>
</dbReference>
<dbReference type="PROSITE" id="PS50088">
    <property type="entry name" value="ANK_REPEAT"/>
    <property type="match status" value="6"/>
</dbReference>
<dbReference type="PANTHER" id="PTHR24171:SF8">
    <property type="entry name" value="BRCA1-ASSOCIATED RING DOMAIN PROTEIN 1"/>
    <property type="match status" value="1"/>
</dbReference>
<feature type="compositionally biased region" description="Low complexity" evidence="4">
    <location>
        <begin position="307"/>
        <end position="320"/>
    </location>
</feature>